<evidence type="ECO:0000256" key="1">
    <source>
        <dbReference type="SAM" id="MobiDB-lite"/>
    </source>
</evidence>
<protein>
    <submittedName>
        <fullName evidence="2">Uncharacterized protein</fullName>
    </submittedName>
</protein>
<reference evidence="2 3" key="1">
    <citation type="submission" date="2014-11" db="EMBL/GenBank/DDBJ databases">
        <authorList>
            <person name="Zhu J."/>
            <person name="Qi W."/>
            <person name="Song R."/>
        </authorList>
    </citation>
    <scope>NUCLEOTIDE SEQUENCE [LARGE SCALE GENOMIC DNA]</scope>
</reference>
<feature type="compositionally biased region" description="Basic and acidic residues" evidence="1">
    <location>
        <begin position="62"/>
        <end position="81"/>
    </location>
</feature>
<keyword evidence="3" id="KW-1185">Reference proteome</keyword>
<dbReference type="Proteomes" id="UP000041254">
    <property type="component" value="Unassembled WGS sequence"/>
</dbReference>
<dbReference type="AlphaFoldDB" id="A0A0G4EIG1"/>
<accession>A0A0G4EIG1</accession>
<proteinExistence type="predicted"/>
<feature type="region of interest" description="Disordered" evidence="1">
    <location>
        <begin position="1"/>
        <end position="22"/>
    </location>
</feature>
<organism evidence="2 3">
    <name type="scientific">Vitrella brassicaformis (strain CCMP3155)</name>
    <dbReference type="NCBI Taxonomy" id="1169540"/>
    <lineage>
        <taxon>Eukaryota</taxon>
        <taxon>Sar</taxon>
        <taxon>Alveolata</taxon>
        <taxon>Colpodellida</taxon>
        <taxon>Vitrellaceae</taxon>
        <taxon>Vitrella</taxon>
    </lineage>
</organism>
<name>A0A0G4EIG1_VITBC</name>
<dbReference type="InParanoid" id="A0A0G4EIG1"/>
<dbReference type="VEuPathDB" id="CryptoDB:Vbra_5009"/>
<evidence type="ECO:0000313" key="3">
    <source>
        <dbReference type="Proteomes" id="UP000041254"/>
    </source>
</evidence>
<dbReference type="EMBL" id="CDMY01000238">
    <property type="protein sequence ID" value="CEL95771.1"/>
    <property type="molecule type" value="Genomic_DNA"/>
</dbReference>
<gene>
    <name evidence="2" type="ORF">Vbra_5009</name>
</gene>
<feature type="region of interest" description="Disordered" evidence="1">
    <location>
        <begin position="44"/>
        <end position="81"/>
    </location>
</feature>
<evidence type="ECO:0000313" key="2">
    <source>
        <dbReference type="EMBL" id="CEL95771.1"/>
    </source>
</evidence>
<sequence length="115" mass="13017">MGLVGGGGRGEPERRSSRLTVSLSVQSPRRRWCWECYDKAHKDERDEVSLSNPSMEGAFGDAIRDRQRHENERYSNDEASKEAVLKGRRARLRTMRIGFVLPSQGLDGGRLAGLW</sequence>